<evidence type="ECO:0000256" key="3">
    <source>
        <dbReference type="ARBA" id="ARBA00007970"/>
    </source>
</evidence>
<evidence type="ECO:0000256" key="8">
    <source>
        <dbReference type="ARBA" id="ARBA00047481"/>
    </source>
</evidence>
<evidence type="ECO:0000259" key="10">
    <source>
        <dbReference type="Pfam" id="PF00155"/>
    </source>
</evidence>
<dbReference type="InterPro" id="IPR015424">
    <property type="entry name" value="PyrdxlP-dep_Trfase"/>
</dbReference>
<evidence type="ECO:0000256" key="7">
    <source>
        <dbReference type="ARBA" id="ARBA00022898"/>
    </source>
</evidence>
<dbReference type="HAMAP" id="MF_01023">
    <property type="entry name" value="HisC_aminotrans_2"/>
    <property type="match status" value="1"/>
</dbReference>
<evidence type="ECO:0000256" key="1">
    <source>
        <dbReference type="ARBA" id="ARBA00001933"/>
    </source>
</evidence>
<evidence type="ECO:0000256" key="2">
    <source>
        <dbReference type="ARBA" id="ARBA00005011"/>
    </source>
</evidence>
<dbReference type="InterPro" id="IPR050106">
    <property type="entry name" value="HistidinolP_aminotransfase"/>
</dbReference>
<organism evidence="11">
    <name type="scientific">Candidatus Kentrum sp. FM</name>
    <dbReference type="NCBI Taxonomy" id="2126340"/>
    <lineage>
        <taxon>Bacteria</taxon>
        <taxon>Pseudomonadati</taxon>
        <taxon>Pseudomonadota</taxon>
        <taxon>Gammaproteobacteria</taxon>
        <taxon>Candidatus Kentrum</taxon>
    </lineage>
</organism>
<keyword evidence="5 9" id="KW-0032">Aminotransferase</keyword>
<accession>A0A450TWR8</accession>
<sequence length="374" mass="40126">MTCDFISLVSGSIASLRPYRPGKPMEELERELGITDIVKLASNENPLGPGPGARAAIARCIEDLGRYPDGNGFVLKQALAAHLSAAGSPVSPEMITLGNGSNDVLELVARVFATSEHEIVFSQYAFAVYPLVTQAIGARGVVTPAARWGHDLPAMGGAITQRTRIVFIANPNNPTGTWVDAETLDAFLQGVPASVLVVVDEAYREYLEEEGGYPDCLTRLSRYPNLVVTRTFSKAHGLAGLRIGYAVSHPELADLLNRVRQPFNANAAALAAATAALGDTAHVARTKQLNDAGRRQLTDAFHRLGLAYIPSAGNFVTVDVGGPGEALYDLLLHKGVIVRPVGNYGLPNHLRISIGLEQENERFIRALEDCLARR</sequence>
<comment type="cofactor">
    <cofactor evidence="1 9">
        <name>pyridoxal 5'-phosphate</name>
        <dbReference type="ChEBI" id="CHEBI:597326"/>
    </cofactor>
</comment>
<keyword evidence="9" id="KW-0368">Histidine biosynthesis</keyword>
<comment type="catalytic activity">
    <reaction evidence="8 9">
        <text>L-histidinol phosphate + 2-oxoglutarate = 3-(imidazol-4-yl)-2-oxopropyl phosphate + L-glutamate</text>
        <dbReference type="Rhea" id="RHEA:23744"/>
        <dbReference type="ChEBI" id="CHEBI:16810"/>
        <dbReference type="ChEBI" id="CHEBI:29985"/>
        <dbReference type="ChEBI" id="CHEBI:57766"/>
        <dbReference type="ChEBI" id="CHEBI:57980"/>
        <dbReference type="EC" id="2.6.1.9"/>
    </reaction>
</comment>
<comment type="similarity">
    <text evidence="3 9">Belongs to the class-II pyridoxal-phosphate-dependent aminotransferase family. Histidinol-phosphate aminotransferase subfamily.</text>
</comment>
<protein>
    <recommendedName>
        <fullName evidence="9">Histidinol-phosphate aminotransferase</fullName>
        <ecNumber evidence="9">2.6.1.9</ecNumber>
    </recommendedName>
    <alternativeName>
        <fullName evidence="9">Imidazole acetol-phosphate transaminase</fullName>
    </alternativeName>
</protein>
<dbReference type="Gene3D" id="3.40.640.10">
    <property type="entry name" value="Type I PLP-dependent aspartate aminotransferase-like (Major domain)"/>
    <property type="match status" value="1"/>
</dbReference>
<comment type="pathway">
    <text evidence="2 9">Amino-acid biosynthesis; L-histidine biosynthesis; L-histidine from 5-phospho-alpha-D-ribose 1-diphosphate: step 7/9.</text>
</comment>
<dbReference type="PANTHER" id="PTHR43643">
    <property type="entry name" value="HISTIDINOL-PHOSPHATE AMINOTRANSFERASE 2"/>
    <property type="match status" value="1"/>
</dbReference>
<dbReference type="InterPro" id="IPR005861">
    <property type="entry name" value="HisP_aminotrans"/>
</dbReference>
<name>A0A450TWR8_9GAMM</name>
<dbReference type="GO" id="GO:0000105">
    <property type="term" value="P:L-histidine biosynthetic process"/>
    <property type="evidence" value="ECO:0007669"/>
    <property type="project" value="UniProtKB-UniRule"/>
</dbReference>
<feature type="modified residue" description="N6-(pyridoxal phosphate)lysine" evidence="9">
    <location>
        <position position="234"/>
    </location>
</feature>
<reference evidence="11" key="1">
    <citation type="submission" date="2019-02" db="EMBL/GenBank/DDBJ databases">
        <authorList>
            <person name="Gruber-Vodicka R. H."/>
            <person name="Seah K. B. B."/>
        </authorList>
    </citation>
    <scope>NUCLEOTIDE SEQUENCE</scope>
    <source>
        <strain evidence="11">BECK_BZ165</strain>
    </source>
</reference>
<dbReference type="InterPro" id="IPR015421">
    <property type="entry name" value="PyrdxlP-dep_Trfase_major"/>
</dbReference>
<dbReference type="EC" id="2.6.1.9" evidence="9"/>
<evidence type="ECO:0000256" key="4">
    <source>
        <dbReference type="ARBA" id="ARBA00011738"/>
    </source>
</evidence>
<dbReference type="GO" id="GO:0004400">
    <property type="term" value="F:histidinol-phosphate transaminase activity"/>
    <property type="evidence" value="ECO:0007669"/>
    <property type="project" value="UniProtKB-UniRule"/>
</dbReference>
<dbReference type="EMBL" id="CAADFA010000740">
    <property type="protein sequence ID" value="VFJ73520.1"/>
    <property type="molecule type" value="Genomic_DNA"/>
</dbReference>
<dbReference type="UniPathway" id="UPA00031">
    <property type="reaction ID" value="UER00012"/>
</dbReference>
<keyword evidence="9" id="KW-0028">Amino-acid biosynthesis</keyword>
<dbReference type="InterPro" id="IPR004839">
    <property type="entry name" value="Aminotransferase_I/II_large"/>
</dbReference>
<evidence type="ECO:0000313" key="11">
    <source>
        <dbReference type="EMBL" id="VFJ73520.1"/>
    </source>
</evidence>
<dbReference type="PANTHER" id="PTHR43643:SF3">
    <property type="entry name" value="HISTIDINOL-PHOSPHATE AMINOTRANSFERASE"/>
    <property type="match status" value="1"/>
</dbReference>
<dbReference type="SUPFAM" id="SSF53383">
    <property type="entry name" value="PLP-dependent transferases"/>
    <property type="match status" value="1"/>
</dbReference>
<dbReference type="Gene3D" id="3.90.1150.10">
    <property type="entry name" value="Aspartate Aminotransferase, domain 1"/>
    <property type="match status" value="1"/>
</dbReference>
<dbReference type="GO" id="GO:0030170">
    <property type="term" value="F:pyridoxal phosphate binding"/>
    <property type="evidence" value="ECO:0007669"/>
    <property type="project" value="InterPro"/>
</dbReference>
<evidence type="ECO:0000256" key="6">
    <source>
        <dbReference type="ARBA" id="ARBA00022679"/>
    </source>
</evidence>
<comment type="subunit">
    <text evidence="4 9">Homodimer.</text>
</comment>
<keyword evidence="7 9" id="KW-0663">Pyridoxal phosphate</keyword>
<feature type="domain" description="Aminotransferase class I/classII large" evidence="10">
    <location>
        <begin position="35"/>
        <end position="367"/>
    </location>
</feature>
<dbReference type="NCBIfam" id="TIGR01141">
    <property type="entry name" value="hisC"/>
    <property type="match status" value="1"/>
</dbReference>
<dbReference type="Pfam" id="PF00155">
    <property type="entry name" value="Aminotran_1_2"/>
    <property type="match status" value="1"/>
</dbReference>
<dbReference type="InterPro" id="IPR015422">
    <property type="entry name" value="PyrdxlP-dep_Trfase_small"/>
</dbReference>
<evidence type="ECO:0000256" key="5">
    <source>
        <dbReference type="ARBA" id="ARBA00022576"/>
    </source>
</evidence>
<dbReference type="AlphaFoldDB" id="A0A450TWR8"/>
<proteinExistence type="inferred from homology"/>
<evidence type="ECO:0000256" key="9">
    <source>
        <dbReference type="HAMAP-Rule" id="MF_01023"/>
    </source>
</evidence>
<keyword evidence="6 9" id="KW-0808">Transferase</keyword>
<gene>
    <name evidence="9" type="primary">hisC</name>
    <name evidence="11" type="ORF">BECKFM1743C_GA0114222_107402</name>
</gene>
<dbReference type="CDD" id="cd00609">
    <property type="entry name" value="AAT_like"/>
    <property type="match status" value="1"/>
</dbReference>